<evidence type="ECO:0000256" key="1">
    <source>
        <dbReference type="SAM" id="MobiDB-lite"/>
    </source>
</evidence>
<dbReference type="Proteomes" id="UP000247727">
    <property type="component" value="Unassembled WGS sequence"/>
</dbReference>
<evidence type="ECO:0000313" key="2">
    <source>
        <dbReference type="EMBL" id="PYF12741.1"/>
    </source>
</evidence>
<organism evidence="2 3">
    <name type="scientific">Rhodobacter viridis</name>
    <dbReference type="NCBI Taxonomy" id="1054202"/>
    <lineage>
        <taxon>Bacteria</taxon>
        <taxon>Pseudomonadati</taxon>
        <taxon>Pseudomonadota</taxon>
        <taxon>Alphaproteobacteria</taxon>
        <taxon>Rhodobacterales</taxon>
        <taxon>Rhodobacter group</taxon>
        <taxon>Rhodobacter</taxon>
    </lineage>
</organism>
<name>A0A318UA14_9RHOB</name>
<proteinExistence type="predicted"/>
<dbReference type="Pfam" id="PF13665">
    <property type="entry name" value="Tox-PAAR-like"/>
    <property type="match status" value="1"/>
</dbReference>
<keyword evidence="3" id="KW-1185">Reference proteome</keyword>
<reference evidence="2 3" key="1">
    <citation type="submission" date="2018-06" db="EMBL/GenBank/DDBJ databases">
        <title>Genomic Encyclopedia of Type Strains, Phase III (KMG-III): the genomes of soil and plant-associated and newly described type strains.</title>
        <authorList>
            <person name="Whitman W."/>
        </authorList>
    </citation>
    <scope>NUCLEOTIDE SEQUENCE [LARGE SCALE GENOMIC DNA]</scope>
    <source>
        <strain evidence="2 3">JA737</strain>
    </source>
</reference>
<comment type="caution">
    <text evidence="2">The sequence shown here is derived from an EMBL/GenBank/DDBJ whole genome shotgun (WGS) entry which is preliminary data.</text>
</comment>
<accession>A0A318UA14</accession>
<gene>
    <name evidence="2" type="ORF">C8J30_101122</name>
</gene>
<evidence type="ECO:0000313" key="3">
    <source>
        <dbReference type="Proteomes" id="UP000247727"/>
    </source>
</evidence>
<dbReference type="AlphaFoldDB" id="A0A318UA14"/>
<sequence length="340" mass="35279">MVRDDPHERAFVVETGAARLTVRADGTVRIDAAKIVQVAEGTTTVFADGGNSCANRGSEVSTSIGDEPGSGGGVKSGTNRDRATWLSWSADVFLGGQPACRLSDKMLLNNGNTAALGGLNQQCLSVDEIKDKLCDSACACKTVTLKQKCVAEKIEKDNYDGQYPKQDAQIWREVSFRKNGDGGFSMIMSQGGKGSVPTSNPMTPGGGIRPDCILRDGSGTVTRLVEMKCPRDTLRPTQALTRGSPYNRAAQGLGTDCDLLDVTECGCWDDPPPGALVPVTVPSPQKEPATDWGKVAKYTAVTAGAGLAIFACWASGVCEAAAAAAGAAAAGTAAVTLVTQ</sequence>
<feature type="region of interest" description="Disordered" evidence="1">
    <location>
        <begin position="57"/>
        <end position="78"/>
    </location>
</feature>
<dbReference type="EMBL" id="QJTK01000001">
    <property type="protein sequence ID" value="PYF12741.1"/>
    <property type="molecule type" value="Genomic_DNA"/>
</dbReference>
<protein>
    <submittedName>
        <fullName evidence="2">Uncharacterized protein DUF4150</fullName>
    </submittedName>
</protein>